<reference evidence="2" key="1">
    <citation type="submission" date="2022-12" db="EMBL/GenBank/DDBJ databases">
        <authorList>
            <person name="Alioto T."/>
            <person name="Alioto T."/>
            <person name="Gomez Garrido J."/>
        </authorList>
    </citation>
    <scope>NUCLEOTIDE SEQUENCE</scope>
</reference>
<dbReference type="EMBL" id="OX395139">
    <property type="protein sequence ID" value="CAI5792797.1"/>
    <property type="molecule type" value="Genomic_DNA"/>
</dbReference>
<proteinExistence type="predicted"/>
<gene>
    <name evidence="2" type="ORF">PODLI_1B040303</name>
</gene>
<evidence type="ECO:0000313" key="3">
    <source>
        <dbReference type="Proteomes" id="UP001178461"/>
    </source>
</evidence>
<feature type="compositionally biased region" description="Polar residues" evidence="1">
    <location>
        <begin position="9"/>
        <end position="31"/>
    </location>
</feature>
<evidence type="ECO:0000256" key="1">
    <source>
        <dbReference type="SAM" id="MobiDB-lite"/>
    </source>
</evidence>
<name>A0AA35LAJ2_9SAUR</name>
<keyword evidence="3" id="KW-1185">Reference proteome</keyword>
<sequence length="111" mass="12291">MTRKLSAGSPGQESEMSAATPESATTGPNGQGSIYPLPLTILWSIKNIKGRRVLLPELCEEPNRTWWGCEMVQVGGHMLKCFSFSPSLSKKYPCTQKTSMLERRLSLNFSP</sequence>
<accession>A0AA35LAJ2</accession>
<dbReference type="Proteomes" id="UP001178461">
    <property type="component" value="Chromosome 14"/>
</dbReference>
<evidence type="ECO:0000313" key="2">
    <source>
        <dbReference type="EMBL" id="CAI5792797.1"/>
    </source>
</evidence>
<organism evidence="2 3">
    <name type="scientific">Podarcis lilfordi</name>
    <name type="common">Lilford's wall lizard</name>
    <dbReference type="NCBI Taxonomy" id="74358"/>
    <lineage>
        <taxon>Eukaryota</taxon>
        <taxon>Metazoa</taxon>
        <taxon>Chordata</taxon>
        <taxon>Craniata</taxon>
        <taxon>Vertebrata</taxon>
        <taxon>Euteleostomi</taxon>
        <taxon>Lepidosauria</taxon>
        <taxon>Squamata</taxon>
        <taxon>Bifurcata</taxon>
        <taxon>Unidentata</taxon>
        <taxon>Episquamata</taxon>
        <taxon>Laterata</taxon>
        <taxon>Lacertibaenia</taxon>
        <taxon>Lacertidae</taxon>
        <taxon>Podarcis</taxon>
    </lineage>
</organism>
<dbReference type="AlphaFoldDB" id="A0AA35LAJ2"/>
<protein>
    <submittedName>
        <fullName evidence="2">Uncharacterized protein</fullName>
    </submittedName>
</protein>
<feature type="region of interest" description="Disordered" evidence="1">
    <location>
        <begin position="1"/>
        <end position="31"/>
    </location>
</feature>